<keyword evidence="2" id="KW-1185">Reference proteome</keyword>
<dbReference type="EMBL" id="CP019478">
    <property type="protein sequence ID" value="UQC86697.1"/>
    <property type="molecule type" value="Genomic_DNA"/>
</dbReference>
<gene>
    <name evidence="1" type="ORF">CLUP02_12199</name>
</gene>
<dbReference type="RefSeq" id="XP_049148308.1">
    <property type="nucleotide sequence ID" value="XM_049291163.1"/>
</dbReference>
<accession>A0A9Q8T047</accession>
<dbReference type="GeneID" id="73346173"/>
<protein>
    <submittedName>
        <fullName evidence="1">Uncharacterized protein</fullName>
    </submittedName>
</protein>
<dbReference type="Proteomes" id="UP000830671">
    <property type="component" value="Chromosome 6"/>
</dbReference>
<reference evidence="1" key="1">
    <citation type="journal article" date="2021" name="Mol. Plant Microbe Interact.">
        <title>Complete Genome Sequence of the Plant-Pathogenic Fungus Colletotrichum lupini.</title>
        <authorList>
            <person name="Baroncelli R."/>
            <person name="Pensec F."/>
            <person name="Da Lio D."/>
            <person name="Boufleur T."/>
            <person name="Vicente I."/>
            <person name="Sarrocco S."/>
            <person name="Picot A."/>
            <person name="Baraldi E."/>
            <person name="Sukno S."/>
            <person name="Thon M."/>
            <person name="Le Floch G."/>
        </authorList>
    </citation>
    <scope>NUCLEOTIDE SEQUENCE</scope>
    <source>
        <strain evidence="1">IMI 504893</strain>
    </source>
</reference>
<name>A0A9Q8T047_9PEZI</name>
<evidence type="ECO:0000313" key="2">
    <source>
        <dbReference type="Proteomes" id="UP000830671"/>
    </source>
</evidence>
<evidence type="ECO:0000313" key="1">
    <source>
        <dbReference type="EMBL" id="UQC86697.1"/>
    </source>
</evidence>
<dbReference type="AlphaFoldDB" id="A0A9Q8T047"/>
<organism evidence="1 2">
    <name type="scientific">Colletotrichum lupini</name>
    <dbReference type="NCBI Taxonomy" id="145971"/>
    <lineage>
        <taxon>Eukaryota</taxon>
        <taxon>Fungi</taxon>
        <taxon>Dikarya</taxon>
        <taxon>Ascomycota</taxon>
        <taxon>Pezizomycotina</taxon>
        <taxon>Sordariomycetes</taxon>
        <taxon>Hypocreomycetidae</taxon>
        <taxon>Glomerellales</taxon>
        <taxon>Glomerellaceae</taxon>
        <taxon>Colletotrichum</taxon>
        <taxon>Colletotrichum acutatum species complex</taxon>
    </lineage>
</organism>
<dbReference type="KEGG" id="clup:CLUP02_12199"/>
<proteinExistence type="predicted"/>
<sequence>MLQLIHMPYASSLVALIYGEYLLFNPSPKPMGGILDCCNIPVPRVSDAGGPLFPCVPRCLSPEEASFLLLDHMKISLSRCSGLDLIEDREVTARGARYSSVAQCMWLVLIVRKHHRRSVMGSYFLLVRLAISYDALSPRKETKKHRRKEMLETDHDFDDFVRFWPQGSLQVACSERQISIYWSMASLSKHTELLRAVPVRDLSLAPWVPSLAGGTEYQVLTLAPSKAGRKTSILGHSHHFLEFDELRFTLLPTIW</sequence>